<evidence type="ECO:0000313" key="9">
    <source>
        <dbReference type="Proteomes" id="UP000178406"/>
    </source>
</evidence>
<dbReference type="SMART" id="SM00228">
    <property type="entry name" value="PDZ"/>
    <property type="match status" value="1"/>
</dbReference>
<dbReference type="GO" id="GO:0006508">
    <property type="term" value="P:proteolysis"/>
    <property type="evidence" value="ECO:0007669"/>
    <property type="project" value="UniProtKB-KW"/>
</dbReference>
<dbReference type="InterPro" id="IPR029045">
    <property type="entry name" value="ClpP/crotonase-like_dom_sf"/>
</dbReference>
<dbReference type="InterPro" id="IPR001478">
    <property type="entry name" value="PDZ"/>
</dbReference>
<keyword evidence="6" id="KW-0472">Membrane</keyword>
<dbReference type="Gene3D" id="3.90.226.10">
    <property type="entry name" value="2-enoyl-CoA Hydratase, Chain A, domain 1"/>
    <property type="match status" value="1"/>
</dbReference>
<dbReference type="SUPFAM" id="SSF50156">
    <property type="entry name" value="PDZ domain-like"/>
    <property type="match status" value="1"/>
</dbReference>
<comment type="caution">
    <text evidence="8">The sequence shown here is derived from an EMBL/GenBank/DDBJ whole genome shotgun (WGS) entry which is preliminary data.</text>
</comment>
<dbReference type="GO" id="GO:0008236">
    <property type="term" value="F:serine-type peptidase activity"/>
    <property type="evidence" value="ECO:0007669"/>
    <property type="project" value="UniProtKB-KW"/>
</dbReference>
<feature type="domain" description="PDZ" evidence="7">
    <location>
        <begin position="113"/>
        <end position="173"/>
    </location>
</feature>
<dbReference type="STRING" id="1798338.A3J56_01270"/>
<evidence type="ECO:0000256" key="1">
    <source>
        <dbReference type="ARBA" id="ARBA00009179"/>
    </source>
</evidence>
<evidence type="ECO:0000256" key="3">
    <source>
        <dbReference type="ARBA" id="ARBA00022801"/>
    </source>
</evidence>
<sequence length="420" mass="46234">MRLMKKIVLFVVALVVLGVVFVGGFYAGLQMPGETKILGVLQKEPIAPLREDVNFAPFWDAWSMVEMRYVDSDKVGRQDMVYGAISGLLKSIGDPYTVFFPPKENKYFQSEIKGSFDGVGMEIGLRKSIVTVIAPLKGTPAERAGILAGDKIIRIDDTSTLDFTIEEAVQMIRGERGTPVRLTILRNGEDEPRVIDIVREMIQVPVISTDNPTVIGKNGPRSIVIPNDIFLIQLHNFSENSPLAFREALRAMAQSGKQKLILDLRNNPGGFLEAAVHISSWFLPEGETVVIEDRGREEKNEHRSYGFNIFRDLPMVILINQGSASASEIVAGALQDHGVAKLVGEKTFGKGSVQELLPLTENTSIKITVAKWLTPQGRDISAGGLTPDYEIKPKEKDIEAGRDPILEKAIELLKGANGRL</sequence>
<dbReference type="FunFam" id="2.30.42.10:FF:000063">
    <property type="entry name" value="Peptidase, S41 family"/>
    <property type="match status" value="1"/>
</dbReference>
<accession>A0A1F5WG62</accession>
<dbReference type="InterPro" id="IPR041489">
    <property type="entry name" value="PDZ_6"/>
</dbReference>
<dbReference type="GO" id="GO:0030288">
    <property type="term" value="C:outer membrane-bounded periplasmic space"/>
    <property type="evidence" value="ECO:0007669"/>
    <property type="project" value="TreeGrafter"/>
</dbReference>
<keyword evidence="4 5" id="KW-0720">Serine protease</keyword>
<dbReference type="CDD" id="cd07560">
    <property type="entry name" value="Peptidase_S41_CPP"/>
    <property type="match status" value="1"/>
</dbReference>
<name>A0A1F5WG62_9BACT</name>
<dbReference type="InterPro" id="IPR055210">
    <property type="entry name" value="CtpA/B_N"/>
</dbReference>
<feature type="transmembrane region" description="Helical" evidence="6">
    <location>
        <begin position="7"/>
        <end position="29"/>
    </location>
</feature>
<evidence type="ECO:0000256" key="4">
    <source>
        <dbReference type="ARBA" id="ARBA00022825"/>
    </source>
</evidence>
<dbReference type="Proteomes" id="UP000178406">
    <property type="component" value="Unassembled WGS sequence"/>
</dbReference>
<keyword evidence="2 5" id="KW-0645">Protease</keyword>
<proteinExistence type="inferred from homology"/>
<organism evidence="8 9">
    <name type="scientific">Candidatus Giovannonibacteria bacterium RIFCSPHIGHO2_02_FULL_46_20</name>
    <dbReference type="NCBI Taxonomy" id="1798338"/>
    <lineage>
        <taxon>Bacteria</taxon>
        <taxon>Candidatus Giovannoniibacteriota</taxon>
    </lineage>
</organism>
<dbReference type="SMART" id="SM00245">
    <property type="entry name" value="TSPc"/>
    <property type="match status" value="1"/>
</dbReference>
<dbReference type="PROSITE" id="PS50106">
    <property type="entry name" value="PDZ"/>
    <property type="match status" value="1"/>
</dbReference>
<dbReference type="InterPro" id="IPR036034">
    <property type="entry name" value="PDZ_sf"/>
</dbReference>
<dbReference type="CDD" id="cd06782">
    <property type="entry name" value="cpPDZ_CPP-like"/>
    <property type="match status" value="1"/>
</dbReference>
<dbReference type="Pfam" id="PF22694">
    <property type="entry name" value="CtpB_N-like"/>
    <property type="match status" value="1"/>
</dbReference>
<dbReference type="AlphaFoldDB" id="A0A1F5WG62"/>
<dbReference type="SUPFAM" id="SSF52096">
    <property type="entry name" value="ClpP/crotonase"/>
    <property type="match status" value="1"/>
</dbReference>
<protein>
    <recommendedName>
        <fullName evidence="7">PDZ domain-containing protein</fullName>
    </recommendedName>
</protein>
<keyword evidence="3 5" id="KW-0378">Hydrolase</keyword>
<dbReference type="PANTHER" id="PTHR32060:SF30">
    <property type="entry name" value="CARBOXY-TERMINAL PROCESSING PROTEASE CTPA"/>
    <property type="match status" value="1"/>
</dbReference>
<dbReference type="NCBIfam" id="TIGR00225">
    <property type="entry name" value="prc"/>
    <property type="match status" value="1"/>
</dbReference>
<evidence type="ECO:0000256" key="6">
    <source>
        <dbReference type="SAM" id="Phobius"/>
    </source>
</evidence>
<dbReference type="EMBL" id="MFHQ01000014">
    <property type="protein sequence ID" value="OGF74564.1"/>
    <property type="molecule type" value="Genomic_DNA"/>
</dbReference>
<keyword evidence="6" id="KW-1133">Transmembrane helix</keyword>
<dbReference type="Gene3D" id="3.30.750.44">
    <property type="match status" value="1"/>
</dbReference>
<dbReference type="InterPro" id="IPR005151">
    <property type="entry name" value="Tail-specific_protease"/>
</dbReference>
<evidence type="ECO:0000259" key="7">
    <source>
        <dbReference type="PROSITE" id="PS50106"/>
    </source>
</evidence>
<dbReference type="InterPro" id="IPR004447">
    <property type="entry name" value="Peptidase_S41A"/>
</dbReference>
<dbReference type="GO" id="GO:0007165">
    <property type="term" value="P:signal transduction"/>
    <property type="evidence" value="ECO:0007669"/>
    <property type="project" value="TreeGrafter"/>
</dbReference>
<evidence type="ECO:0000256" key="5">
    <source>
        <dbReference type="RuleBase" id="RU004404"/>
    </source>
</evidence>
<reference evidence="8 9" key="1">
    <citation type="journal article" date="2016" name="Nat. Commun.">
        <title>Thousands of microbial genomes shed light on interconnected biogeochemical processes in an aquifer system.</title>
        <authorList>
            <person name="Anantharaman K."/>
            <person name="Brown C.T."/>
            <person name="Hug L.A."/>
            <person name="Sharon I."/>
            <person name="Castelle C.J."/>
            <person name="Probst A.J."/>
            <person name="Thomas B.C."/>
            <person name="Singh A."/>
            <person name="Wilkins M.J."/>
            <person name="Karaoz U."/>
            <person name="Brodie E.L."/>
            <person name="Williams K.H."/>
            <person name="Hubbard S.S."/>
            <person name="Banfield J.F."/>
        </authorList>
    </citation>
    <scope>NUCLEOTIDE SEQUENCE [LARGE SCALE GENOMIC DNA]</scope>
</reference>
<dbReference type="Pfam" id="PF03572">
    <property type="entry name" value="Peptidase_S41"/>
    <property type="match status" value="1"/>
</dbReference>
<dbReference type="Pfam" id="PF17820">
    <property type="entry name" value="PDZ_6"/>
    <property type="match status" value="1"/>
</dbReference>
<dbReference type="Gene3D" id="2.30.42.10">
    <property type="match status" value="1"/>
</dbReference>
<dbReference type="GO" id="GO:0004175">
    <property type="term" value="F:endopeptidase activity"/>
    <property type="evidence" value="ECO:0007669"/>
    <property type="project" value="TreeGrafter"/>
</dbReference>
<dbReference type="PANTHER" id="PTHR32060">
    <property type="entry name" value="TAIL-SPECIFIC PROTEASE"/>
    <property type="match status" value="1"/>
</dbReference>
<gene>
    <name evidence="8" type="ORF">A3J56_01270</name>
</gene>
<comment type="similarity">
    <text evidence="1 5">Belongs to the peptidase S41A family.</text>
</comment>
<evidence type="ECO:0000313" key="8">
    <source>
        <dbReference type="EMBL" id="OGF74564.1"/>
    </source>
</evidence>
<keyword evidence="6" id="KW-0812">Transmembrane</keyword>
<evidence type="ECO:0000256" key="2">
    <source>
        <dbReference type="ARBA" id="ARBA00022670"/>
    </source>
</evidence>